<evidence type="ECO:0000256" key="11">
    <source>
        <dbReference type="PIRNR" id="PIRNR002888"/>
    </source>
</evidence>
<evidence type="ECO:0000256" key="10">
    <source>
        <dbReference type="NCBIfam" id="TIGR01397"/>
    </source>
</evidence>
<keyword evidence="7 11" id="KW-0472">Membrane</keyword>
<evidence type="ECO:0000256" key="4">
    <source>
        <dbReference type="ARBA" id="ARBA00022500"/>
    </source>
</evidence>
<comment type="subcellular location">
    <subcellularLocation>
        <location evidence="11">Cell inner membrane</location>
        <topology evidence="11">Peripheral membrane protein</topology>
    </subcellularLocation>
    <subcellularLocation>
        <location evidence="11">Bacterial flagellum basal body</location>
    </subcellularLocation>
</comment>
<evidence type="ECO:0000256" key="5">
    <source>
        <dbReference type="ARBA" id="ARBA00022519"/>
    </source>
</evidence>
<dbReference type="Gene3D" id="2.30.330.10">
    <property type="entry name" value="SpoA-like"/>
    <property type="match status" value="1"/>
</dbReference>
<sequence length="359" mass="40485">MSTNDVLSQEEIDMLLRGSDDLDTSHFPDDGLDFEGGDGADEHERIRPYNPATQHRVIQERLHALDIINGRFARYFRMSLFNLIRRNVDITVKGIGYQSFSEFSLRLPVPTNINLLAMKPLRGTALVVFPPSVVFMVVDNLFGGDGRFVTKSEGREFTHTEMRIIRRLLGLTVDAYRDAWKSVYPLEIEYLRSEMQAKFANITGSPNEIVVNATFHLEVGNLSSDFNIVIPYLMIEPMRQLLNGPLTDVNPEEERQWNRRMASEITQSQVDLVADFVEVESRLGEVMALKVGDVLPIELPDSVKVRVDGVPVMTCEYGSYNGARALLVKELIDHSIGKPASSSRFVKGHLPIAKESDDE</sequence>
<dbReference type="PIRSF" id="PIRSF002888">
    <property type="entry name" value="FliM"/>
    <property type="match status" value="1"/>
</dbReference>
<dbReference type="PANTHER" id="PTHR30034">
    <property type="entry name" value="FLAGELLAR MOTOR SWITCH PROTEIN FLIM"/>
    <property type="match status" value="1"/>
</dbReference>
<keyword evidence="4 11" id="KW-0145">Chemotaxis</keyword>
<keyword evidence="3 11" id="KW-1003">Cell membrane</keyword>
<dbReference type="EMBL" id="JAZDQJ010000001">
    <property type="protein sequence ID" value="MEE1931703.1"/>
    <property type="molecule type" value="Genomic_DNA"/>
</dbReference>
<dbReference type="SUPFAM" id="SSF101801">
    <property type="entry name" value="Surface presentation of antigens (SPOA)"/>
    <property type="match status" value="1"/>
</dbReference>
<organism evidence="13 14">
    <name type="scientific">Pseudomonas ulcerans</name>
    <dbReference type="NCBI Taxonomy" id="3115852"/>
    <lineage>
        <taxon>Bacteria</taxon>
        <taxon>Pseudomonadati</taxon>
        <taxon>Pseudomonadota</taxon>
        <taxon>Gammaproteobacteria</taxon>
        <taxon>Pseudomonadales</taxon>
        <taxon>Pseudomonadaceae</taxon>
        <taxon>Pseudomonas</taxon>
    </lineage>
</organism>
<dbReference type="InterPro" id="IPR001543">
    <property type="entry name" value="FliN-like_C"/>
</dbReference>
<protein>
    <recommendedName>
        <fullName evidence="2 10">Flagellar motor switch protein FliM</fullName>
    </recommendedName>
</protein>
<evidence type="ECO:0000256" key="7">
    <source>
        <dbReference type="ARBA" id="ARBA00023136"/>
    </source>
</evidence>
<dbReference type="CDD" id="cd17908">
    <property type="entry name" value="FliM"/>
    <property type="match status" value="1"/>
</dbReference>
<evidence type="ECO:0000256" key="1">
    <source>
        <dbReference type="ARBA" id="ARBA00011049"/>
    </source>
</evidence>
<dbReference type="NCBIfam" id="TIGR01397">
    <property type="entry name" value="fliM_switch"/>
    <property type="match status" value="1"/>
</dbReference>
<keyword evidence="14" id="KW-1185">Reference proteome</keyword>
<keyword evidence="13" id="KW-0969">Cilium</keyword>
<name>A0ABU7HJJ5_9PSED</name>
<keyword evidence="5 11" id="KW-0997">Cell inner membrane</keyword>
<evidence type="ECO:0000313" key="13">
    <source>
        <dbReference type="EMBL" id="MEE1931703.1"/>
    </source>
</evidence>
<proteinExistence type="inferred from homology"/>
<dbReference type="RefSeq" id="WP_330072688.1">
    <property type="nucleotide sequence ID" value="NZ_JAZDQJ010000001.1"/>
</dbReference>
<dbReference type="Pfam" id="PF01052">
    <property type="entry name" value="FliMN_C"/>
    <property type="match status" value="1"/>
</dbReference>
<evidence type="ECO:0000313" key="14">
    <source>
        <dbReference type="Proteomes" id="UP001335100"/>
    </source>
</evidence>
<dbReference type="Proteomes" id="UP001335100">
    <property type="component" value="Unassembled WGS sequence"/>
</dbReference>
<keyword evidence="13" id="KW-0282">Flagellum</keyword>
<reference evidence="13 14" key="1">
    <citation type="submission" date="2024-01" db="EMBL/GenBank/DDBJ databases">
        <title>Unpublished Manusciprt.</title>
        <authorList>
            <person name="Duman M."/>
            <person name="Valdes E.G."/>
            <person name="Ajmi N."/>
            <person name="Altun S."/>
            <person name="Saticioglu I.B."/>
        </authorList>
    </citation>
    <scope>NUCLEOTIDE SEQUENCE [LARGE SCALE GENOMIC DNA]</scope>
    <source>
        <strain evidence="13 14">148P</strain>
    </source>
</reference>
<comment type="caution">
    <text evidence="13">The sequence shown here is derived from an EMBL/GenBank/DDBJ whole genome shotgun (WGS) entry which is preliminary data.</text>
</comment>
<dbReference type="InterPro" id="IPR001689">
    <property type="entry name" value="Flag_FliM"/>
</dbReference>
<comment type="function">
    <text evidence="9 11">FliM is one of three proteins (FliG, FliN, FliM) that forms the rotor-mounted switch complex (C ring), located at the base of the basal body. This complex interacts with the CheY and CheZ chemotaxis proteins, in addition to contacting components of the motor that determine the direction of flagellar rotation.</text>
</comment>
<dbReference type="SUPFAM" id="SSF103039">
    <property type="entry name" value="CheC-like"/>
    <property type="match status" value="1"/>
</dbReference>
<keyword evidence="8 11" id="KW-0975">Bacterial flagellum</keyword>
<evidence type="ECO:0000256" key="2">
    <source>
        <dbReference type="ARBA" id="ARBA00021898"/>
    </source>
</evidence>
<dbReference type="InterPro" id="IPR036429">
    <property type="entry name" value="SpoA-like_sf"/>
</dbReference>
<keyword evidence="6 11" id="KW-0283">Flagellar rotation</keyword>
<dbReference type="PRINTS" id="PR00955">
    <property type="entry name" value="FLGMOTORFLIM"/>
</dbReference>
<evidence type="ECO:0000259" key="12">
    <source>
        <dbReference type="Pfam" id="PF01052"/>
    </source>
</evidence>
<evidence type="ECO:0000256" key="3">
    <source>
        <dbReference type="ARBA" id="ARBA00022475"/>
    </source>
</evidence>
<dbReference type="Gene3D" id="3.40.1550.10">
    <property type="entry name" value="CheC-like"/>
    <property type="match status" value="1"/>
</dbReference>
<accession>A0ABU7HJJ5</accession>
<evidence type="ECO:0000256" key="6">
    <source>
        <dbReference type="ARBA" id="ARBA00022779"/>
    </source>
</evidence>
<feature type="domain" description="Flagellar motor switch protein FliN-like C-terminal" evidence="12">
    <location>
        <begin position="264"/>
        <end position="332"/>
    </location>
</feature>
<gene>
    <name evidence="13" type="primary">fliM</name>
    <name evidence="13" type="ORF">V0R50_00610</name>
</gene>
<evidence type="ECO:0000256" key="9">
    <source>
        <dbReference type="ARBA" id="ARBA00025044"/>
    </source>
</evidence>
<dbReference type="PANTHER" id="PTHR30034:SF3">
    <property type="entry name" value="FLAGELLAR MOTOR SWITCH PROTEIN FLIM"/>
    <property type="match status" value="1"/>
</dbReference>
<evidence type="ECO:0000256" key="8">
    <source>
        <dbReference type="ARBA" id="ARBA00023143"/>
    </source>
</evidence>
<dbReference type="InterPro" id="IPR028976">
    <property type="entry name" value="CheC-like_sf"/>
</dbReference>
<keyword evidence="13" id="KW-0966">Cell projection</keyword>
<dbReference type="Pfam" id="PF02154">
    <property type="entry name" value="FliM"/>
    <property type="match status" value="1"/>
</dbReference>
<comment type="similarity">
    <text evidence="1 11">Belongs to the FliM family.</text>
</comment>